<dbReference type="AlphaFoldDB" id="A0A7W6GT31"/>
<sequence length="410" mass="45205">MNLHRPTTPHPVFDPARLALVRSAGEKAVPPLRPRVDIPVRDPCPDAEDRARHHSRGRFLARQEAWDQLAKEMREAESAKLLTPGLAPVTMCLAEGARSDVCTAARKAVARGEPQRVVTTLRAFEASLADEDPEDLPLLYYILAMAHVETAGAWRGASPAAKLAQQRRSAYVQHMRAAQALADRFDPFEHNTILWAALRCAVLEADANPASRMADDYEDFIEMDPRLPGPMRALGRNARPRRFGSWEVLENEARRVAMQTADVWGVGGYTWVYIGALERDAGAFRRLDAELFIAGLHDVLARFPTQDMANRLAAFTGLTVGGPSEPGSSRRRVADALGWITQDHLRELHPVIWAEAPTPGRPLPGDSTKDPSKRGRIRANSALGEFYAPALNAGRRLVFSADGVRMLKGD</sequence>
<keyword evidence="3" id="KW-1185">Reference proteome</keyword>
<protein>
    <submittedName>
        <fullName evidence="2">Uncharacterized protein</fullName>
    </submittedName>
</protein>
<evidence type="ECO:0000313" key="3">
    <source>
        <dbReference type="Proteomes" id="UP000541426"/>
    </source>
</evidence>
<dbReference type="EMBL" id="JACIEJ010000007">
    <property type="protein sequence ID" value="MBB3986645.1"/>
    <property type="molecule type" value="Genomic_DNA"/>
</dbReference>
<reference evidence="2 3" key="1">
    <citation type="submission" date="2020-08" db="EMBL/GenBank/DDBJ databases">
        <title>Genomic Encyclopedia of Type Strains, Phase IV (KMG-IV): sequencing the most valuable type-strain genomes for metagenomic binning, comparative biology and taxonomic classification.</title>
        <authorList>
            <person name="Goeker M."/>
        </authorList>
    </citation>
    <scope>NUCLEOTIDE SEQUENCE [LARGE SCALE GENOMIC DNA]</scope>
    <source>
        <strain evidence="2 3">DSM 102235</strain>
    </source>
</reference>
<comment type="caution">
    <text evidence="2">The sequence shown here is derived from an EMBL/GenBank/DDBJ whole genome shotgun (WGS) entry which is preliminary data.</text>
</comment>
<evidence type="ECO:0000313" key="2">
    <source>
        <dbReference type="EMBL" id="MBB3986645.1"/>
    </source>
</evidence>
<dbReference type="RefSeq" id="WP_183967201.1">
    <property type="nucleotide sequence ID" value="NZ_BAABBZ010000006.1"/>
</dbReference>
<proteinExistence type="predicted"/>
<gene>
    <name evidence="2" type="ORF">GGQ68_002988</name>
</gene>
<name>A0A7W6GT31_9RHOB</name>
<feature type="region of interest" description="Disordered" evidence="1">
    <location>
        <begin position="356"/>
        <end position="375"/>
    </location>
</feature>
<accession>A0A7W6GT31</accession>
<dbReference type="Proteomes" id="UP000541426">
    <property type="component" value="Unassembled WGS sequence"/>
</dbReference>
<organism evidence="2 3">
    <name type="scientific">Sagittula marina</name>
    <dbReference type="NCBI Taxonomy" id="943940"/>
    <lineage>
        <taxon>Bacteria</taxon>
        <taxon>Pseudomonadati</taxon>
        <taxon>Pseudomonadota</taxon>
        <taxon>Alphaproteobacteria</taxon>
        <taxon>Rhodobacterales</taxon>
        <taxon>Roseobacteraceae</taxon>
        <taxon>Sagittula</taxon>
    </lineage>
</organism>
<evidence type="ECO:0000256" key="1">
    <source>
        <dbReference type="SAM" id="MobiDB-lite"/>
    </source>
</evidence>